<reference evidence="4 5" key="1">
    <citation type="submission" date="2024-08" db="EMBL/GenBank/DDBJ databases">
        <authorList>
            <person name="Will J Nash"/>
            <person name="Angela Man"/>
            <person name="Seanna McTaggart"/>
            <person name="Kendall Baker"/>
            <person name="Tom Barker"/>
            <person name="Leah Catchpole"/>
            <person name="Alex Durrant"/>
            <person name="Karim Gharbi"/>
            <person name="Naomi Irish"/>
            <person name="Gemy Kaithakottil"/>
            <person name="Debby Ku"/>
            <person name="Aaliyah Providence"/>
            <person name="Felix Shaw"/>
            <person name="David Swarbreck"/>
            <person name="Chris Watkins"/>
            <person name="Ann M. McCartney"/>
            <person name="Giulio Formenti"/>
            <person name="Alice Mouton"/>
            <person name="Noel Vella"/>
            <person name="Bjorn M von Reumont"/>
            <person name="Adriana Vella"/>
            <person name="Wilfried Haerty"/>
        </authorList>
    </citation>
    <scope>NUCLEOTIDE SEQUENCE [LARGE SCALE GENOMIC DNA]</scope>
</reference>
<dbReference type="SUPFAM" id="SSF117281">
    <property type="entry name" value="Kelch motif"/>
    <property type="match status" value="1"/>
</dbReference>
<gene>
    <name evidence="4" type="ORF">XYLVIOL_LOCUS2595</name>
</gene>
<dbReference type="Pfam" id="PF00651">
    <property type="entry name" value="BTB"/>
    <property type="match status" value="1"/>
</dbReference>
<dbReference type="InterPro" id="IPR011333">
    <property type="entry name" value="SKP1/BTB/POZ_sf"/>
</dbReference>
<dbReference type="EMBL" id="CAXAJV020001287">
    <property type="protein sequence ID" value="CAL7937239.1"/>
    <property type="molecule type" value="Genomic_DNA"/>
</dbReference>
<dbReference type="InterPro" id="IPR006652">
    <property type="entry name" value="Kelch_1"/>
</dbReference>
<evidence type="ECO:0000256" key="1">
    <source>
        <dbReference type="ARBA" id="ARBA00022441"/>
    </source>
</evidence>
<dbReference type="Proteomes" id="UP001642520">
    <property type="component" value="Unassembled WGS sequence"/>
</dbReference>
<evidence type="ECO:0000259" key="3">
    <source>
        <dbReference type="PROSITE" id="PS50097"/>
    </source>
</evidence>
<comment type="caution">
    <text evidence="4">The sequence shown here is derived from an EMBL/GenBank/DDBJ whole genome shotgun (WGS) entry which is preliminary data.</text>
</comment>
<organism evidence="4 5">
    <name type="scientific">Xylocopa violacea</name>
    <name type="common">Violet carpenter bee</name>
    <name type="synonym">Apis violacea</name>
    <dbReference type="NCBI Taxonomy" id="135666"/>
    <lineage>
        <taxon>Eukaryota</taxon>
        <taxon>Metazoa</taxon>
        <taxon>Ecdysozoa</taxon>
        <taxon>Arthropoda</taxon>
        <taxon>Hexapoda</taxon>
        <taxon>Insecta</taxon>
        <taxon>Pterygota</taxon>
        <taxon>Neoptera</taxon>
        <taxon>Endopterygota</taxon>
        <taxon>Hymenoptera</taxon>
        <taxon>Apocrita</taxon>
        <taxon>Aculeata</taxon>
        <taxon>Apoidea</taxon>
        <taxon>Anthophila</taxon>
        <taxon>Apidae</taxon>
        <taxon>Xylocopa</taxon>
        <taxon>Xylocopa</taxon>
    </lineage>
</organism>
<dbReference type="Gene3D" id="2.120.10.80">
    <property type="entry name" value="Kelch-type beta propeller"/>
    <property type="match status" value="1"/>
</dbReference>
<evidence type="ECO:0000313" key="4">
    <source>
        <dbReference type="EMBL" id="CAL7937239.1"/>
    </source>
</evidence>
<dbReference type="SUPFAM" id="SSF54695">
    <property type="entry name" value="POZ domain"/>
    <property type="match status" value="1"/>
</dbReference>
<keyword evidence="1" id="KW-0880">Kelch repeat</keyword>
<dbReference type="Gene3D" id="3.30.710.10">
    <property type="entry name" value="Potassium Channel Kv1.1, Chain A"/>
    <property type="match status" value="1"/>
</dbReference>
<keyword evidence="2" id="KW-0677">Repeat</keyword>
<name>A0ABP1N8D3_XYLVO</name>
<sequence length="521" mass="60469">MEECFCFVLNEHRVQVNKRKLWNKSRYFASLFSHNFNDSDNKEHVINYDIALCTLQNFVDWIHDENCSEMLCHFIKTSLAKFMRDNFVELLNILELSVLFMVDELTNDATDILVLRWLLPERIIDVWLLAQELSLKTLEDVCLSVCLDRFEELPVASIVDLSKDNVVRLIGNVNVRSSIEHLNFIRNEWIKFHQSSDSIMNIKEERQPKFVQGTIVYKAHEHAGRIAYLYTWDGRALTECAQVKDVHFSRKCLIGAQIASRGFSVYMVGGEMGLGTGQFNDIIWRYCLLSKRWYYQAKLPIQRRHMVVVFLKNKLIVVGGVGRHRLKLCTVDILNIHTGSWEKGANVPESFTDVPPHCVLNGKLFLLKSFVYIYCVERNDWQTVIISNGPVVQKVDAFLTRGTTLFSTGESWESEGNRLGGTIVSRLSVVKDSVCEKKECSKQDAEHGTLIDTSIVFKSDWYHLRYVHVDDIGIMILNVRRDEEYRYLHLHREIKKDFENLLIPKLVCFNFMSPDTLHDLA</sequence>
<dbReference type="PANTHER" id="PTHR45632">
    <property type="entry name" value="LD33804P"/>
    <property type="match status" value="1"/>
</dbReference>
<dbReference type="Pfam" id="PF01344">
    <property type="entry name" value="Kelch_1"/>
    <property type="match status" value="1"/>
</dbReference>
<dbReference type="InterPro" id="IPR000210">
    <property type="entry name" value="BTB/POZ_dom"/>
</dbReference>
<keyword evidence="5" id="KW-1185">Reference proteome</keyword>
<proteinExistence type="predicted"/>
<dbReference type="InterPro" id="IPR015915">
    <property type="entry name" value="Kelch-typ_b-propeller"/>
</dbReference>
<dbReference type="PROSITE" id="PS50097">
    <property type="entry name" value="BTB"/>
    <property type="match status" value="1"/>
</dbReference>
<evidence type="ECO:0000256" key="2">
    <source>
        <dbReference type="ARBA" id="ARBA00022737"/>
    </source>
</evidence>
<accession>A0ABP1N8D3</accession>
<feature type="domain" description="BTB" evidence="3">
    <location>
        <begin position="7"/>
        <end position="64"/>
    </location>
</feature>
<evidence type="ECO:0000313" key="5">
    <source>
        <dbReference type="Proteomes" id="UP001642520"/>
    </source>
</evidence>
<protein>
    <recommendedName>
        <fullName evidence="3">BTB domain-containing protein</fullName>
    </recommendedName>
</protein>